<dbReference type="PANTHER" id="PTHR30005">
    <property type="entry name" value="EXOPOLYPHOSPHATASE"/>
    <property type="match status" value="1"/>
</dbReference>
<dbReference type="PANTHER" id="PTHR30005:SF13">
    <property type="entry name" value="EXOPOLYPHOSPHATASE 2"/>
    <property type="match status" value="1"/>
</dbReference>
<comment type="caution">
    <text evidence="2">The sequence shown here is derived from an EMBL/GenBank/DDBJ whole genome shotgun (WGS) entry which is preliminary data.</text>
</comment>
<dbReference type="SUPFAM" id="SSF53067">
    <property type="entry name" value="Actin-like ATPase domain"/>
    <property type="match status" value="2"/>
</dbReference>
<name>A0AAJ1BD36_9ACTO</name>
<dbReference type="Proteomes" id="UP001200537">
    <property type="component" value="Unassembled WGS sequence"/>
</dbReference>
<organism evidence="2 3">
    <name type="scientific">Varibaculum cambriense</name>
    <dbReference type="NCBI Taxonomy" id="184870"/>
    <lineage>
        <taxon>Bacteria</taxon>
        <taxon>Bacillati</taxon>
        <taxon>Actinomycetota</taxon>
        <taxon>Actinomycetes</taxon>
        <taxon>Actinomycetales</taxon>
        <taxon>Actinomycetaceae</taxon>
        <taxon>Varibaculum</taxon>
    </lineage>
</organism>
<dbReference type="InterPro" id="IPR050273">
    <property type="entry name" value="GppA/Ppx_hydrolase"/>
</dbReference>
<feature type="domain" description="Ppx/GppA phosphatase N-terminal" evidence="1">
    <location>
        <begin position="18"/>
        <end position="302"/>
    </location>
</feature>
<evidence type="ECO:0000313" key="2">
    <source>
        <dbReference type="EMBL" id="MCG4618679.1"/>
    </source>
</evidence>
<proteinExistence type="predicted"/>
<sequence length="332" mass="35624">MALVAGIDCGTNSIRLIIARRENPSEPLTVLSREMRIVRLGEGIDKTGQFAPAALERTFTATEEYAQIIAKYGVDKIRFVATSASRDAKNREEFFTGIKERLGVIPEVVSGDEEATLSFSGATSSFKDEDEPVLLVDIGGGSTEFVLGQRGQVIDTISTNMGSVRIFERYLAPVIAEAKRGDGSLDPRQTPGMAKALIKATSAIDELIDEADKKLGLDRARTLIGVAGTVTTITAHALGLEEYQPEKIHGSRITPAQMLSSCNWMMNQPVTARAALGYMPTGRADVIGAGALVWSRIIERVNGEIEADGSGLKEILTSETDILDGIALSLLP</sequence>
<dbReference type="InterPro" id="IPR043129">
    <property type="entry name" value="ATPase_NBD"/>
</dbReference>
<protein>
    <submittedName>
        <fullName evidence="2">Ppx/GppA family phosphatase</fullName>
    </submittedName>
</protein>
<dbReference type="RefSeq" id="WP_238128423.1">
    <property type="nucleotide sequence ID" value="NZ_JAGZVZ010000004.1"/>
</dbReference>
<dbReference type="CDD" id="cd24119">
    <property type="entry name" value="ASKHA_NBD_MtPPX2-like"/>
    <property type="match status" value="1"/>
</dbReference>
<gene>
    <name evidence="2" type="ORF">L0M99_09305</name>
</gene>
<dbReference type="Gene3D" id="3.30.420.40">
    <property type="match status" value="1"/>
</dbReference>
<dbReference type="Gene3D" id="3.30.420.150">
    <property type="entry name" value="Exopolyphosphatase. Domain 2"/>
    <property type="match status" value="1"/>
</dbReference>
<dbReference type="AlphaFoldDB" id="A0AAJ1BD36"/>
<reference evidence="2" key="1">
    <citation type="submission" date="2022-01" db="EMBL/GenBank/DDBJ databases">
        <title>Collection of gut derived symbiotic bacterial strains cultured from healthy donors.</title>
        <authorList>
            <person name="Lin H."/>
            <person name="Kohout C."/>
            <person name="Waligurski E."/>
            <person name="Pamer E.G."/>
        </authorList>
    </citation>
    <scope>NUCLEOTIDE SEQUENCE</scope>
    <source>
        <strain evidence="2">DFI.7.46</strain>
    </source>
</reference>
<dbReference type="InterPro" id="IPR003695">
    <property type="entry name" value="Ppx_GppA_N"/>
</dbReference>
<dbReference type="GO" id="GO:0016462">
    <property type="term" value="F:pyrophosphatase activity"/>
    <property type="evidence" value="ECO:0007669"/>
    <property type="project" value="TreeGrafter"/>
</dbReference>
<evidence type="ECO:0000259" key="1">
    <source>
        <dbReference type="Pfam" id="PF02541"/>
    </source>
</evidence>
<dbReference type="Pfam" id="PF02541">
    <property type="entry name" value="Ppx-GppA"/>
    <property type="match status" value="1"/>
</dbReference>
<accession>A0AAJ1BD36</accession>
<evidence type="ECO:0000313" key="3">
    <source>
        <dbReference type="Proteomes" id="UP001200537"/>
    </source>
</evidence>
<dbReference type="EMBL" id="JAKNHJ010000022">
    <property type="protein sequence ID" value="MCG4618679.1"/>
    <property type="molecule type" value="Genomic_DNA"/>
</dbReference>